<proteinExistence type="predicted"/>
<accession>A0ABY2IUU9</accession>
<reference evidence="2 3" key="1">
    <citation type="submission" date="2019-03" db="EMBL/GenBank/DDBJ databases">
        <title>Genomics of glacier-inhabiting Cryobacterium strains.</title>
        <authorList>
            <person name="Liu Q."/>
            <person name="Xin Y.-H."/>
        </authorList>
    </citation>
    <scope>NUCLEOTIDE SEQUENCE [LARGE SCALE GENOMIC DNA]</scope>
    <source>
        <strain evidence="2 3">TMT1-23-1</strain>
    </source>
</reference>
<feature type="domain" description="IPT/TIG" evidence="1">
    <location>
        <begin position="141"/>
        <end position="221"/>
    </location>
</feature>
<dbReference type="RefSeq" id="WP_134432729.1">
    <property type="nucleotide sequence ID" value="NZ_SOGQ01000083.1"/>
</dbReference>
<evidence type="ECO:0000259" key="1">
    <source>
        <dbReference type="Pfam" id="PF01833"/>
    </source>
</evidence>
<dbReference type="CDD" id="cd00102">
    <property type="entry name" value="IPT"/>
    <property type="match status" value="1"/>
</dbReference>
<name>A0ABY2IUU9_9MICO</name>
<dbReference type="InterPro" id="IPR014756">
    <property type="entry name" value="Ig_E-set"/>
</dbReference>
<sequence length="222" mass="22126">MAQIAVNPLVLKDVVISFGTDSYEAAVSNVTFTPSASTITWKGLTPAAVYSAATAATWAADLTYVQDWETVNSLSRFLFDNEGAEVAATFKPRSGSGPSFTAILIVTPGAIGGAVDSFGETSVSLGSKGKPALVAAVATVPTVTLAAPATGGIAGGTLVKVTGSRFTGATVVKFGTITATSFTVETDGILYVVAPAAAAGSKPVTVTNAVGVSATSAAYTYA</sequence>
<protein>
    <recommendedName>
        <fullName evidence="1">IPT/TIG domain-containing protein</fullName>
    </recommendedName>
</protein>
<dbReference type="InterPro" id="IPR002909">
    <property type="entry name" value="IPT_dom"/>
</dbReference>
<keyword evidence="3" id="KW-1185">Reference proteome</keyword>
<evidence type="ECO:0000313" key="3">
    <source>
        <dbReference type="Proteomes" id="UP000297853"/>
    </source>
</evidence>
<dbReference type="Proteomes" id="UP000297853">
    <property type="component" value="Unassembled WGS sequence"/>
</dbReference>
<evidence type="ECO:0000313" key="2">
    <source>
        <dbReference type="EMBL" id="TFC94573.1"/>
    </source>
</evidence>
<dbReference type="Pfam" id="PF01833">
    <property type="entry name" value="TIG"/>
    <property type="match status" value="1"/>
</dbReference>
<dbReference type="SUPFAM" id="SSF81296">
    <property type="entry name" value="E set domains"/>
    <property type="match status" value="1"/>
</dbReference>
<dbReference type="InterPro" id="IPR013783">
    <property type="entry name" value="Ig-like_fold"/>
</dbReference>
<dbReference type="EMBL" id="SOGQ01000083">
    <property type="protein sequence ID" value="TFC94573.1"/>
    <property type="molecule type" value="Genomic_DNA"/>
</dbReference>
<gene>
    <name evidence="2" type="ORF">E3T28_14825</name>
</gene>
<dbReference type="Gene3D" id="2.60.40.10">
    <property type="entry name" value="Immunoglobulins"/>
    <property type="match status" value="1"/>
</dbReference>
<comment type="caution">
    <text evidence="2">The sequence shown here is derived from an EMBL/GenBank/DDBJ whole genome shotgun (WGS) entry which is preliminary data.</text>
</comment>
<organism evidence="2 3">
    <name type="scientific">Cryobacterium sinapicolor</name>
    <dbReference type="NCBI Taxonomy" id="1259236"/>
    <lineage>
        <taxon>Bacteria</taxon>
        <taxon>Bacillati</taxon>
        <taxon>Actinomycetota</taxon>
        <taxon>Actinomycetes</taxon>
        <taxon>Micrococcales</taxon>
        <taxon>Microbacteriaceae</taxon>
        <taxon>Cryobacterium</taxon>
    </lineage>
</organism>